<sequence length="767" mass="84611">MVTSVNNSHSEGRGARSPMEDGNCILRAQPVYKCRKFSANRDFPAGCGRFATKIDLKPKVDTANVNFGKGAIVEDYSDGTSKGAEPQHYEFIETSIPTETRGQTDDFSLKDSPVVSSIPVDGSPLTNNKPEEVQLEDLEALVDTGLARTAEGIRCDSSDVSKFLSPDVHPSCSSGCLEKALTRSYLPRRRVLANRDFPPFCGRNAPRLEKDECPNINLSVQNKRTGKQNLAVDDKPLRNVAVTCINELEKNVQDRDAEGKATEEVKGQDVFESSSEMKLQLENAREKPVTIPNESKVKLNSKTVVKEEKWDAVQFEGNSGKEIIVYPGVQGLVTKSSDVSGHQRGLKRDSNELQVAPDRVTVLALMSESECPWRHGKVSSEYDLIGGTNESKEKKVKHFQRLDKSRSAIKTENSPNHSRKKPLKKKKGSTACETTGQMVIYENNDGLDPNENIEEFRMVQRRHDFPVDLPPFDRGSLSGHACDSTVTRNKVRETLHLFQTLCRKFLQEDEAKLGPVPGDTSRGRVDLLAAKILKDKNKYINTGKQILGSVPGVEVGDEFQYRVELNIIGLHRLTQGGIDYVKHNGKVLATSVVASGGYADELDNSDVLVYTGSGGNVMKSDKEPEDQKLQRGNLALKNSSEERNPVRMRQSRIPEKAEKGGDEGWYEVKEVIEDGSYFSPKSLFALPLDGSSLMLDSSNFVELRRVLIRIFCCLLEVPSNGCFPQAELLQPTLSFGGQASTSGSSNTPTSCPSLTNISPRCLNGNSY</sequence>
<comment type="caution">
    <text evidence="1">The sequence shown here is derived from an EMBL/GenBank/DDBJ whole genome shotgun (WGS) entry which is preliminary data.</text>
</comment>
<proteinExistence type="predicted"/>
<keyword evidence="2" id="KW-1185">Reference proteome</keyword>
<reference evidence="1 2" key="1">
    <citation type="journal article" date="2022" name="DNA Res.">
        <title>Chromosomal-level genome assembly of the orchid tree Bauhinia variegata (Leguminosae; Cercidoideae) supports the allotetraploid origin hypothesis of Bauhinia.</title>
        <authorList>
            <person name="Zhong Y."/>
            <person name="Chen Y."/>
            <person name="Zheng D."/>
            <person name="Pang J."/>
            <person name="Liu Y."/>
            <person name="Luo S."/>
            <person name="Meng S."/>
            <person name="Qian L."/>
            <person name="Wei D."/>
            <person name="Dai S."/>
            <person name="Zhou R."/>
        </authorList>
    </citation>
    <scope>NUCLEOTIDE SEQUENCE [LARGE SCALE GENOMIC DNA]</scope>
    <source>
        <strain evidence="1">BV-YZ2020</strain>
    </source>
</reference>
<organism evidence="1 2">
    <name type="scientific">Bauhinia variegata</name>
    <name type="common">Purple orchid tree</name>
    <name type="synonym">Phanera variegata</name>
    <dbReference type="NCBI Taxonomy" id="167791"/>
    <lineage>
        <taxon>Eukaryota</taxon>
        <taxon>Viridiplantae</taxon>
        <taxon>Streptophyta</taxon>
        <taxon>Embryophyta</taxon>
        <taxon>Tracheophyta</taxon>
        <taxon>Spermatophyta</taxon>
        <taxon>Magnoliopsida</taxon>
        <taxon>eudicotyledons</taxon>
        <taxon>Gunneridae</taxon>
        <taxon>Pentapetalae</taxon>
        <taxon>rosids</taxon>
        <taxon>fabids</taxon>
        <taxon>Fabales</taxon>
        <taxon>Fabaceae</taxon>
        <taxon>Cercidoideae</taxon>
        <taxon>Cercideae</taxon>
        <taxon>Bauhiniinae</taxon>
        <taxon>Bauhinia</taxon>
    </lineage>
</organism>
<name>A0ACB9MTV9_BAUVA</name>
<evidence type="ECO:0000313" key="2">
    <source>
        <dbReference type="Proteomes" id="UP000828941"/>
    </source>
</evidence>
<evidence type="ECO:0000313" key="1">
    <source>
        <dbReference type="EMBL" id="KAI4327183.1"/>
    </source>
</evidence>
<accession>A0ACB9MTV9</accession>
<gene>
    <name evidence="1" type="ORF">L6164_019675</name>
</gene>
<protein>
    <submittedName>
        <fullName evidence="1">Uncharacterized protein</fullName>
    </submittedName>
</protein>
<dbReference type="Proteomes" id="UP000828941">
    <property type="component" value="Chromosome 8"/>
</dbReference>
<dbReference type="EMBL" id="CM039433">
    <property type="protein sequence ID" value="KAI4327183.1"/>
    <property type="molecule type" value="Genomic_DNA"/>
</dbReference>